<sequence>MRDKTTSPVSDKLILEKILPENYVFEKYCEKNDC</sequence>
<proteinExistence type="predicted"/>
<accession>Q2SFR9</accession>
<dbReference type="HOGENOM" id="CLU_3374049_0_0_6"/>
<keyword evidence="2" id="KW-1185">Reference proteome</keyword>
<dbReference type="KEGG" id="hch:HCH_03773"/>
<dbReference type="Proteomes" id="UP000000238">
    <property type="component" value="Chromosome"/>
</dbReference>
<protein>
    <submittedName>
        <fullName evidence="1">Uncharacterized protein</fullName>
    </submittedName>
</protein>
<gene>
    <name evidence="1" type="ordered locus">HCH_03773</name>
</gene>
<dbReference type="EMBL" id="CP000155">
    <property type="protein sequence ID" value="ABC30505.1"/>
    <property type="molecule type" value="Genomic_DNA"/>
</dbReference>
<reference evidence="1 2" key="1">
    <citation type="journal article" date="2005" name="Nucleic Acids Res.">
        <title>Genomic blueprint of Hahella chejuensis, a marine microbe producing an algicidal agent.</title>
        <authorList>
            <person name="Jeong H."/>
            <person name="Yim J.H."/>
            <person name="Lee C."/>
            <person name="Choi S.-H."/>
            <person name="Park Y.K."/>
            <person name="Yoon S.H."/>
            <person name="Hur C.-G."/>
            <person name="Kang H.-Y."/>
            <person name="Kim D."/>
            <person name="Lee H.H."/>
            <person name="Park K.H."/>
            <person name="Park S.-H."/>
            <person name="Park H.-S."/>
            <person name="Lee H.K."/>
            <person name="Oh T.K."/>
            <person name="Kim J.F."/>
        </authorList>
    </citation>
    <scope>NUCLEOTIDE SEQUENCE [LARGE SCALE GENOMIC DNA]</scope>
    <source>
        <strain evidence="1 2">KCTC 2396</strain>
    </source>
</reference>
<evidence type="ECO:0000313" key="1">
    <source>
        <dbReference type="EMBL" id="ABC30505.1"/>
    </source>
</evidence>
<evidence type="ECO:0000313" key="2">
    <source>
        <dbReference type="Proteomes" id="UP000000238"/>
    </source>
</evidence>
<dbReference type="AlphaFoldDB" id="Q2SFR9"/>
<dbReference type="STRING" id="349521.HCH_03773"/>
<name>Q2SFR9_HAHCH</name>
<organism evidence="1 2">
    <name type="scientific">Hahella chejuensis (strain KCTC 2396)</name>
    <dbReference type="NCBI Taxonomy" id="349521"/>
    <lineage>
        <taxon>Bacteria</taxon>
        <taxon>Pseudomonadati</taxon>
        <taxon>Pseudomonadota</taxon>
        <taxon>Gammaproteobacteria</taxon>
        <taxon>Oceanospirillales</taxon>
        <taxon>Hahellaceae</taxon>
        <taxon>Hahella</taxon>
    </lineage>
</organism>